<proteinExistence type="inferred from homology"/>
<evidence type="ECO:0000313" key="3">
    <source>
        <dbReference type="Proteomes" id="UP000516160"/>
    </source>
</evidence>
<evidence type="ECO:0000313" key="2">
    <source>
        <dbReference type="EMBL" id="QNO15529.1"/>
    </source>
</evidence>
<comment type="similarity">
    <text evidence="1">Belongs to the LOR family.</text>
</comment>
<organism evidence="2 3">
    <name type="scientific">Alkalicella caledoniensis</name>
    <dbReference type="NCBI Taxonomy" id="2731377"/>
    <lineage>
        <taxon>Bacteria</taxon>
        <taxon>Bacillati</taxon>
        <taxon>Bacillota</taxon>
        <taxon>Clostridia</taxon>
        <taxon>Eubacteriales</taxon>
        <taxon>Proteinivoracaceae</taxon>
        <taxon>Alkalicella</taxon>
    </lineage>
</organism>
<keyword evidence="3" id="KW-1185">Reference proteome</keyword>
<dbReference type="Gene3D" id="2.40.160.200">
    <property type="entry name" value="LURP1-related"/>
    <property type="match status" value="1"/>
</dbReference>
<dbReference type="InterPro" id="IPR038595">
    <property type="entry name" value="LOR_sf"/>
</dbReference>
<gene>
    <name evidence="2" type="ORF">HYG86_12495</name>
</gene>
<dbReference type="InterPro" id="IPR025659">
    <property type="entry name" value="Tubby-like_C"/>
</dbReference>
<dbReference type="InterPro" id="IPR007612">
    <property type="entry name" value="LOR"/>
</dbReference>
<evidence type="ECO:0000256" key="1">
    <source>
        <dbReference type="ARBA" id="ARBA00005437"/>
    </source>
</evidence>
<reference evidence="2 3" key="1">
    <citation type="submission" date="2020-07" db="EMBL/GenBank/DDBJ databases">
        <title>Alkalicella. sp. LB2 genome.</title>
        <authorList>
            <person name="Postec A."/>
            <person name="Quemeneur M."/>
        </authorList>
    </citation>
    <scope>NUCLEOTIDE SEQUENCE [LARGE SCALE GENOMIC DNA]</scope>
    <source>
        <strain evidence="2 3">LB2</strain>
    </source>
</reference>
<dbReference type="RefSeq" id="WP_213165901.1">
    <property type="nucleotide sequence ID" value="NZ_CP058559.1"/>
</dbReference>
<dbReference type="Pfam" id="PF04525">
    <property type="entry name" value="LOR"/>
    <property type="match status" value="1"/>
</dbReference>
<protein>
    <submittedName>
        <fullName evidence="2">LURP-one-related family protein</fullName>
    </submittedName>
</protein>
<dbReference type="AlphaFoldDB" id="A0A7G9WA17"/>
<dbReference type="Proteomes" id="UP000516160">
    <property type="component" value="Chromosome"/>
</dbReference>
<accession>A0A7G9WA17</accession>
<name>A0A7G9WA17_ALKCA</name>
<sequence length="162" mass="18955">MRYIMKQKLFSIKDKFTIQDETENTAYLIEGTLFTLGNRLSFQNKYGEELLNIKQKVLSFITTYEILKDEQVYAIVKKEPFTLFRSKFTIEVYNGDYIEVQGNFIDHEYQFTKGQYTIGSVSKEFFSWSDTYGIDVAEGEDDELILACAVIIDMISHNGKRR</sequence>
<dbReference type="EMBL" id="CP058559">
    <property type="protein sequence ID" value="QNO15529.1"/>
    <property type="molecule type" value="Genomic_DNA"/>
</dbReference>
<dbReference type="SUPFAM" id="SSF54518">
    <property type="entry name" value="Tubby C-terminal domain-like"/>
    <property type="match status" value="1"/>
</dbReference>
<dbReference type="KEGG" id="acae:HYG86_12495"/>